<evidence type="ECO:0000313" key="1">
    <source>
        <dbReference type="EMBL" id="KAK9521597.1"/>
    </source>
</evidence>
<dbReference type="Proteomes" id="UP001488805">
    <property type="component" value="Unassembled WGS sequence"/>
</dbReference>
<organism evidence="1 2">
    <name type="scientific">Zoarces viviparus</name>
    <name type="common">Viviparous eelpout</name>
    <name type="synonym">Blennius viviparus</name>
    <dbReference type="NCBI Taxonomy" id="48416"/>
    <lineage>
        <taxon>Eukaryota</taxon>
        <taxon>Metazoa</taxon>
        <taxon>Chordata</taxon>
        <taxon>Craniata</taxon>
        <taxon>Vertebrata</taxon>
        <taxon>Euteleostomi</taxon>
        <taxon>Actinopterygii</taxon>
        <taxon>Neopterygii</taxon>
        <taxon>Teleostei</taxon>
        <taxon>Neoteleostei</taxon>
        <taxon>Acanthomorphata</taxon>
        <taxon>Eupercaria</taxon>
        <taxon>Perciformes</taxon>
        <taxon>Cottioidei</taxon>
        <taxon>Zoarcales</taxon>
        <taxon>Zoarcidae</taxon>
        <taxon>Zoarcinae</taxon>
        <taxon>Zoarces</taxon>
    </lineage>
</organism>
<sequence length="66" mass="6747">MPGAVRGPLSGSPLPPSRFLFPSFAGPFAGAGVGRPSGPHERARLPVDFCLSALPASLVRKSDAAF</sequence>
<evidence type="ECO:0000313" key="2">
    <source>
        <dbReference type="Proteomes" id="UP001488805"/>
    </source>
</evidence>
<comment type="caution">
    <text evidence="1">The sequence shown here is derived from an EMBL/GenBank/DDBJ whole genome shotgun (WGS) entry which is preliminary data.</text>
</comment>
<proteinExistence type="predicted"/>
<gene>
    <name evidence="1" type="ORF">VZT92_020087</name>
</gene>
<protein>
    <submittedName>
        <fullName evidence="1">Uncharacterized protein</fullName>
    </submittedName>
</protein>
<keyword evidence="2" id="KW-1185">Reference proteome</keyword>
<name>A0AAW1EH12_ZOAVI</name>
<dbReference type="AlphaFoldDB" id="A0AAW1EH12"/>
<accession>A0AAW1EH12</accession>
<dbReference type="EMBL" id="JBCEZU010000298">
    <property type="protein sequence ID" value="KAK9521597.1"/>
    <property type="molecule type" value="Genomic_DNA"/>
</dbReference>
<reference evidence="1 2" key="1">
    <citation type="journal article" date="2024" name="Genome Biol. Evol.">
        <title>Chromosome-level genome assembly of the viviparous eelpout Zoarces viviparus.</title>
        <authorList>
            <person name="Fuhrmann N."/>
            <person name="Brasseur M.V."/>
            <person name="Bakowski C.E."/>
            <person name="Podsiadlowski L."/>
            <person name="Prost S."/>
            <person name="Krehenwinkel H."/>
            <person name="Mayer C."/>
        </authorList>
    </citation>
    <scope>NUCLEOTIDE SEQUENCE [LARGE SCALE GENOMIC DNA]</scope>
    <source>
        <strain evidence="1">NO-MEL_2022_Ind0_liver</strain>
    </source>
</reference>